<dbReference type="SUPFAM" id="SSF55298">
    <property type="entry name" value="YjgF-like"/>
    <property type="match status" value="1"/>
</dbReference>
<dbReference type="InterPro" id="IPR006175">
    <property type="entry name" value="YjgF/YER057c/UK114"/>
</dbReference>
<dbReference type="PATRIC" id="fig|676032.3.peg.204"/>
<evidence type="ECO:0000313" key="1">
    <source>
        <dbReference type="EMBL" id="AEB28059.1"/>
    </source>
</evidence>
<evidence type="ECO:0000313" key="2">
    <source>
        <dbReference type="Proteomes" id="UP000008303"/>
    </source>
</evidence>
<dbReference type="Proteomes" id="UP000008303">
    <property type="component" value="Chromosome"/>
</dbReference>
<reference evidence="2" key="1">
    <citation type="journal article" date="2011" name="Appl. Environ. Microbiol.">
        <title>Common ancestry and novel genetic traits of Francisella novicida-like isolates from North America and Australia as revealed by comparative genomic analyses.</title>
        <authorList>
            <person name="Siddaramappa S."/>
            <person name="Challacombe J.F."/>
            <person name="Petersen J.M."/>
            <person name="Pillai S."/>
            <person name="Hogg G."/>
            <person name="Kuske C.R."/>
        </authorList>
    </citation>
    <scope>NUCLEOTIDE SEQUENCE [LARGE SCALE GENOMIC DNA]</scope>
    <source>
        <strain evidence="2">3523</strain>
    </source>
</reference>
<gene>
    <name evidence="1" type="ordered locus">FN3523_0202</name>
</gene>
<dbReference type="eggNOG" id="COG0251">
    <property type="taxonomic scope" value="Bacteria"/>
</dbReference>
<sequence length="83" mass="9715">MLKQYCAVMDGLDITLKDIGATWDDVVYRRIYVLNMDEFIKIQTTYDTKEWFTKGKYPPSTLVEVTRLSNPDFLIEIDLMAIT</sequence>
<dbReference type="AlphaFoldDB" id="F4BIR5"/>
<name>F4BIR5_9GAMM</name>
<accession>F4BIR5</accession>
<dbReference type="Pfam" id="PF01042">
    <property type="entry name" value="Ribonuc_L-PSP"/>
    <property type="match status" value="1"/>
</dbReference>
<protein>
    <submittedName>
        <fullName evidence="1">Uncharacterized protein</fullName>
    </submittedName>
</protein>
<dbReference type="InterPro" id="IPR035959">
    <property type="entry name" value="RutC-like_sf"/>
</dbReference>
<dbReference type="EMBL" id="CP002558">
    <property type="protein sequence ID" value="AEB28059.1"/>
    <property type="molecule type" value="Genomic_DNA"/>
</dbReference>
<dbReference type="Gene3D" id="3.30.1330.40">
    <property type="entry name" value="RutC-like"/>
    <property type="match status" value="1"/>
</dbReference>
<organism evidence="1 2">
    <name type="scientific">Francisella hispaniensis</name>
    <dbReference type="NCBI Taxonomy" id="622488"/>
    <lineage>
        <taxon>Bacteria</taxon>
        <taxon>Pseudomonadati</taxon>
        <taxon>Pseudomonadota</taxon>
        <taxon>Gammaproteobacteria</taxon>
        <taxon>Thiotrichales</taxon>
        <taxon>Francisellaceae</taxon>
        <taxon>Francisella</taxon>
    </lineage>
</organism>
<proteinExistence type="predicted"/>
<dbReference type="HOGENOM" id="CLU_2537632_0_0_6"/>
<dbReference type="CDD" id="cd00448">
    <property type="entry name" value="YjgF_YER057c_UK114_family"/>
    <property type="match status" value="1"/>
</dbReference>
<dbReference type="KEGG" id="fcn:FN3523_0202"/>